<evidence type="ECO:0000256" key="2">
    <source>
        <dbReference type="SAM" id="SignalP"/>
    </source>
</evidence>
<feature type="compositionally biased region" description="Basic and acidic residues" evidence="1">
    <location>
        <begin position="212"/>
        <end position="221"/>
    </location>
</feature>
<reference evidence="5" key="1">
    <citation type="submission" date="2013-03" db="EMBL/GenBank/DDBJ databases">
        <title>The Genome Sequence of Anopheles minimus MINIMUS1.</title>
        <authorList>
            <consortium name="The Broad Institute Genomics Platform"/>
            <person name="Neafsey D.E."/>
            <person name="Walton C."/>
            <person name="Walker B."/>
            <person name="Young S.K."/>
            <person name="Zeng Q."/>
            <person name="Gargeya S."/>
            <person name="Fitzgerald M."/>
            <person name="Haas B."/>
            <person name="Abouelleil A."/>
            <person name="Allen A.W."/>
            <person name="Alvarado L."/>
            <person name="Arachchi H.M."/>
            <person name="Berlin A.M."/>
            <person name="Chapman S.B."/>
            <person name="Gainer-Dewar J."/>
            <person name="Goldberg J."/>
            <person name="Griggs A."/>
            <person name="Gujja S."/>
            <person name="Hansen M."/>
            <person name="Howarth C."/>
            <person name="Imamovic A."/>
            <person name="Ireland A."/>
            <person name="Larimer J."/>
            <person name="McCowan C."/>
            <person name="Murphy C."/>
            <person name="Pearson M."/>
            <person name="Poon T.W."/>
            <person name="Priest M."/>
            <person name="Roberts A."/>
            <person name="Saif S."/>
            <person name="Shea T."/>
            <person name="Sisk P."/>
            <person name="Sykes S."/>
            <person name="Wortman J."/>
            <person name="Nusbaum C."/>
            <person name="Birren B."/>
        </authorList>
    </citation>
    <scope>NUCLEOTIDE SEQUENCE [LARGE SCALE GENOMIC DNA]</scope>
    <source>
        <strain evidence="5">MINIMUS1</strain>
    </source>
</reference>
<dbReference type="InterPro" id="IPR036508">
    <property type="entry name" value="Chitin-bd_dom_sf"/>
</dbReference>
<feature type="compositionally biased region" description="Basic and acidic residues" evidence="1">
    <location>
        <begin position="140"/>
        <end position="171"/>
    </location>
</feature>
<dbReference type="InterPro" id="IPR002557">
    <property type="entry name" value="Chitin-bd_dom"/>
</dbReference>
<accession>A0A182WD58</accession>
<evidence type="ECO:0000256" key="1">
    <source>
        <dbReference type="SAM" id="MobiDB-lite"/>
    </source>
</evidence>
<feature type="compositionally biased region" description="Low complexity" evidence="1">
    <location>
        <begin position="70"/>
        <end position="84"/>
    </location>
</feature>
<protein>
    <recommendedName>
        <fullName evidence="3">Chitin-binding type-2 domain-containing protein</fullName>
    </recommendedName>
</protein>
<evidence type="ECO:0000259" key="3">
    <source>
        <dbReference type="PROSITE" id="PS50940"/>
    </source>
</evidence>
<feature type="signal peptide" evidence="2">
    <location>
        <begin position="1"/>
        <end position="22"/>
    </location>
</feature>
<evidence type="ECO:0000313" key="5">
    <source>
        <dbReference type="Proteomes" id="UP000075920"/>
    </source>
</evidence>
<feature type="region of interest" description="Disordered" evidence="1">
    <location>
        <begin position="351"/>
        <end position="371"/>
    </location>
</feature>
<proteinExistence type="predicted"/>
<feature type="compositionally biased region" description="Basic and acidic residues" evidence="1">
    <location>
        <begin position="261"/>
        <end position="273"/>
    </location>
</feature>
<feature type="compositionally biased region" description="Basic and acidic residues" evidence="1">
    <location>
        <begin position="351"/>
        <end position="360"/>
    </location>
</feature>
<organism evidence="4 5">
    <name type="scientific">Anopheles minimus</name>
    <dbReference type="NCBI Taxonomy" id="112268"/>
    <lineage>
        <taxon>Eukaryota</taxon>
        <taxon>Metazoa</taxon>
        <taxon>Ecdysozoa</taxon>
        <taxon>Arthropoda</taxon>
        <taxon>Hexapoda</taxon>
        <taxon>Insecta</taxon>
        <taxon>Pterygota</taxon>
        <taxon>Neoptera</taxon>
        <taxon>Endopterygota</taxon>
        <taxon>Diptera</taxon>
        <taxon>Nematocera</taxon>
        <taxon>Culicoidea</taxon>
        <taxon>Culicidae</taxon>
        <taxon>Anophelinae</taxon>
        <taxon>Anopheles</taxon>
    </lineage>
</organism>
<feature type="domain" description="Chitin-binding type-2" evidence="3">
    <location>
        <begin position="410"/>
        <end position="459"/>
    </location>
</feature>
<dbReference type="Gene3D" id="2.170.140.10">
    <property type="entry name" value="Chitin binding domain"/>
    <property type="match status" value="1"/>
</dbReference>
<dbReference type="AlphaFoldDB" id="A0A182WD58"/>
<dbReference type="PROSITE" id="PS50940">
    <property type="entry name" value="CHIT_BIND_II"/>
    <property type="match status" value="1"/>
</dbReference>
<sequence length="560" mass="62985">MTKRTKAGVVIIVLHLLQRCSANATTMLTQDETYTSGIPSTSGQTTIANNTTIVVREQSDGYVQNGSPQVSTASVSTTTMSASVERSEQVANTSPTSEYPIMGDTSSYSPSPMEDNTTTSEQRVNITDSGNEMEESDVDTDNRGSFAEKEASKTYETDTKSNVKDEAKTENEAGSSLPDDLTRYGINIGDADVRDDDEDYYGNFSETPSATKNDDDVKKNETSIATPTYSDNTTNLSTNEMDGFEDGKQEAASESIAPEIPQEHASTEYKDGDEKLEEGPNQAYPSEEIEVLADDITFVEDKEANDDSRAMEENLKDSYITTTTFKPYFISESTEPKPSSAKCPFTIKASDTKVPKEEQQRTAQHSPEGQIVEDPYYYEPDPFCLTRHHVLIPAVPIIFPQWCFVPDTPDFMCPRYDLGFHIAFAHETQRDLYYRCVYGQAVLLKCPNLHYWDDERKICTLMTDFTHYQRHPYHPSTRNLYDQATHHHCQHCRRNFLLPQDLDPTAQCSDRVLLACNTDGTLSVYECPGFYYYDRQIQLHKKEAQSRNNCTVAPSPDVNR</sequence>
<feature type="compositionally biased region" description="Polar residues" evidence="1">
    <location>
        <begin position="104"/>
        <end position="130"/>
    </location>
</feature>
<dbReference type="GO" id="GO:0008061">
    <property type="term" value="F:chitin binding"/>
    <property type="evidence" value="ECO:0007669"/>
    <property type="project" value="InterPro"/>
</dbReference>
<dbReference type="EnsemblMetazoa" id="AMIN008295-RA">
    <property type="protein sequence ID" value="AMIN008295-PA"/>
    <property type="gene ID" value="AMIN008295"/>
</dbReference>
<dbReference type="VEuPathDB" id="VectorBase:AMIN008295"/>
<dbReference type="Proteomes" id="UP000075920">
    <property type="component" value="Unassembled WGS sequence"/>
</dbReference>
<feature type="region of interest" description="Disordered" evidence="1">
    <location>
        <begin position="62"/>
        <end position="283"/>
    </location>
</feature>
<dbReference type="GO" id="GO:0005576">
    <property type="term" value="C:extracellular region"/>
    <property type="evidence" value="ECO:0007669"/>
    <property type="project" value="InterPro"/>
</dbReference>
<feature type="chain" id="PRO_5008141166" description="Chitin-binding type-2 domain-containing protein" evidence="2">
    <location>
        <begin position="23"/>
        <end position="560"/>
    </location>
</feature>
<dbReference type="SUPFAM" id="SSF57625">
    <property type="entry name" value="Invertebrate chitin-binding proteins"/>
    <property type="match status" value="1"/>
</dbReference>
<dbReference type="Pfam" id="PF01607">
    <property type="entry name" value="CBM_14"/>
    <property type="match status" value="1"/>
</dbReference>
<name>A0A182WD58_9DIPT</name>
<keyword evidence="5" id="KW-1185">Reference proteome</keyword>
<keyword evidence="2" id="KW-0732">Signal</keyword>
<reference evidence="4" key="2">
    <citation type="submission" date="2020-05" db="UniProtKB">
        <authorList>
            <consortium name="EnsemblMetazoa"/>
        </authorList>
    </citation>
    <scope>IDENTIFICATION</scope>
    <source>
        <strain evidence="4">MINIMUS1</strain>
    </source>
</reference>
<evidence type="ECO:0000313" key="4">
    <source>
        <dbReference type="EnsemblMetazoa" id="AMIN008295-PA"/>
    </source>
</evidence>
<feature type="compositionally biased region" description="Polar residues" evidence="1">
    <location>
        <begin position="222"/>
        <end position="240"/>
    </location>
</feature>